<sequence>MGAQSSKAGTNGPFTCLTQQPRNLKEAIDWVLRFSGRDKRSTDDDQGVKIGSSAITCLAKAILKLLKEVNCDKLKVFKAITNGNALFSGDCPVSNSKICPSIILENLIDNLTESLRIFIGYDDKWEGTITGQGIAIGRNGLGDGGKREEPSPPWKSTTEKGKRGKGYILAYSPDTAKWNDSWKEDQTDAQTCAKNFLTAVTLIFEGLTKLYWECRKGAQWSKEKFNEPTVVRLAGYLVSEGFELDGLYLTYFPIQEEIRRSGNKLKQKDNEGGSINGILSRAFGEFLKAIVDASGFSGPSNSSIHCSYAAFVKALLTGAKQKSESLEKFQKTATIPTVNGNTIYEVYSTFEHYPFTKLYVLASDYREATERNYKSFVFKTVTGVTCGAGFGTAAYLTNAFGLGPIIATFFT</sequence>
<keyword evidence="3" id="KW-1185">Reference proteome</keyword>
<gene>
    <name evidence="2" type="ORF">BcabD6B2_22790</name>
</gene>
<reference evidence="2 3" key="1">
    <citation type="submission" date="2021-06" db="EMBL/GenBank/DDBJ databases">
        <title>Genome sequence of Babesia caballi.</title>
        <authorList>
            <person name="Yamagishi J."/>
            <person name="Kidaka T."/>
            <person name="Ochi A."/>
        </authorList>
    </citation>
    <scope>NUCLEOTIDE SEQUENCE [LARGE SCALE GENOMIC DNA]</scope>
    <source>
        <strain evidence="2">USDA-D6B2</strain>
    </source>
</reference>
<name>A0AAV4LS65_BABCB</name>
<dbReference type="EMBL" id="BPLF01000002">
    <property type="protein sequence ID" value="GIX62844.1"/>
    <property type="molecule type" value="Genomic_DNA"/>
</dbReference>
<evidence type="ECO:0000256" key="1">
    <source>
        <dbReference type="SAM" id="MobiDB-lite"/>
    </source>
</evidence>
<protein>
    <submittedName>
        <fullName evidence="2">Variant erythrocyte surface antigen-1 family protein</fullName>
    </submittedName>
</protein>
<evidence type="ECO:0000313" key="2">
    <source>
        <dbReference type="EMBL" id="GIX62844.1"/>
    </source>
</evidence>
<dbReference type="Proteomes" id="UP001497744">
    <property type="component" value="Unassembled WGS sequence"/>
</dbReference>
<feature type="region of interest" description="Disordered" evidence="1">
    <location>
        <begin position="140"/>
        <end position="161"/>
    </location>
</feature>
<dbReference type="RefSeq" id="XP_067714913.1">
    <property type="nucleotide sequence ID" value="XM_067858812.1"/>
</dbReference>
<proteinExistence type="predicted"/>
<comment type="caution">
    <text evidence="2">The sequence shown here is derived from an EMBL/GenBank/DDBJ whole genome shotgun (WGS) entry which is preliminary data.</text>
</comment>
<dbReference type="GeneID" id="94194325"/>
<evidence type="ECO:0000313" key="3">
    <source>
        <dbReference type="Proteomes" id="UP001497744"/>
    </source>
</evidence>
<organism evidence="2 3">
    <name type="scientific">Babesia caballi</name>
    <dbReference type="NCBI Taxonomy" id="5871"/>
    <lineage>
        <taxon>Eukaryota</taxon>
        <taxon>Sar</taxon>
        <taxon>Alveolata</taxon>
        <taxon>Apicomplexa</taxon>
        <taxon>Aconoidasida</taxon>
        <taxon>Piroplasmida</taxon>
        <taxon>Babesiidae</taxon>
        <taxon>Babesia</taxon>
    </lineage>
</organism>
<dbReference type="AlphaFoldDB" id="A0AAV4LS65"/>
<accession>A0AAV4LS65</accession>